<dbReference type="GO" id="GO:0022857">
    <property type="term" value="F:transmembrane transporter activity"/>
    <property type="evidence" value="ECO:0007669"/>
    <property type="project" value="InterPro"/>
</dbReference>
<evidence type="ECO:0000256" key="6">
    <source>
        <dbReference type="ARBA" id="ARBA00023136"/>
    </source>
</evidence>
<dbReference type="PANTHER" id="PTHR14233:SF4">
    <property type="entry name" value="SOLUTE CARRIER FAMILY 35 MEMBER F2"/>
    <property type="match status" value="1"/>
</dbReference>
<dbReference type="HOGENOM" id="CLU_039639_3_1_1"/>
<proteinExistence type="inferred from homology"/>
<dbReference type="InterPro" id="IPR052221">
    <property type="entry name" value="SLC35F_Transporter"/>
</dbReference>
<dbReference type="Proteomes" id="UP000054018">
    <property type="component" value="Unassembled WGS sequence"/>
</dbReference>
<keyword evidence="3" id="KW-0813">Transport</keyword>
<protein>
    <recommendedName>
        <fullName evidence="10">DUF914-domain-containing protein</fullName>
    </recommendedName>
</protein>
<dbReference type="AlphaFoldDB" id="A0A0C9ZZG1"/>
<keyword evidence="5 7" id="KW-1133">Transmembrane helix</keyword>
<evidence type="ECO:0000256" key="5">
    <source>
        <dbReference type="ARBA" id="ARBA00022989"/>
    </source>
</evidence>
<reference evidence="9" key="2">
    <citation type="submission" date="2015-01" db="EMBL/GenBank/DDBJ databases">
        <title>Evolutionary Origins and Diversification of the Mycorrhizal Mutualists.</title>
        <authorList>
            <consortium name="DOE Joint Genome Institute"/>
            <consortium name="Mycorrhizal Genomics Consortium"/>
            <person name="Kohler A."/>
            <person name="Kuo A."/>
            <person name="Nagy L.G."/>
            <person name="Floudas D."/>
            <person name="Copeland A."/>
            <person name="Barry K.W."/>
            <person name="Cichocki N."/>
            <person name="Veneault-Fourrey C."/>
            <person name="LaButti K."/>
            <person name="Lindquist E.A."/>
            <person name="Lipzen A."/>
            <person name="Lundell T."/>
            <person name="Morin E."/>
            <person name="Murat C."/>
            <person name="Riley R."/>
            <person name="Ohm R."/>
            <person name="Sun H."/>
            <person name="Tunlid A."/>
            <person name="Henrissat B."/>
            <person name="Grigoriev I.V."/>
            <person name="Hibbett D.S."/>
            <person name="Martin F."/>
        </authorList>
    </citation>
    <scope>NUCLEOTIDE SEQUENCE [LARGE SCALE GENOMIC DNA]</scope>
    <source>
        <strain evidence="9">441</strain>
    </source>
</reference>
<comment type="subcellular location">
    <subcellularLocation>
        <location evidence="1">Membrane</location>
        <topology evidence="1">Multi-pass membrane protein</topology>
    </subcellularLocation>
</comment>
<sequence length="375" mass="41992">MSGTVPSRPPISLTSPSTFARSVCARFIAIWTPSFVRSILYGQVLSVALTFVSVLTTELVDRNWVLPSTQVFFSYASMFIVYTPYTVYKYGLKGWCKLLVHDGWKYLILTLGDFEAGYLYIKAFGYTDLMSCMLLDAWTIPVCMLVCWAVMRVRYHWTQILGVVICIGGLALLVTSDLLTGKNGNPARSGEGDGFMLAASTLFGFVNAAEEFYVRRSPLYEVLGQMGLWGMVASSVQSLILERQKWKTSTWDGATAGLLMGNTISVFIIYTLQMMLFRVASSPYFNISLLTSDFYGLLFVTTHLQRYSPYWLYFVAFAIVISGLVIYFWHATPEGQGTTKVELPKYLNTEIQAGMNDHEGQKLELCVRATSITVA</sequence>
<feature type="transmembrane region" description="Helical" evidence="7">
    <location>
        <begin position="39"/>
        <end position="60"/>
    </location>
</feature>
<feature type="transmembrane region" description="Helical" evidence="7">
    <location>
        <begin position="253"/>
        <end position="272"/>
    </location>
</feature>
<evidence type="ECO:0000256" key="3">
    <source>
        <dbReference type="ARBA" id="ARBA00022448"/>
    </source>
</evidence>
<evidence type="ECO:0000313" key="8">
    <source>
        <dbReference type="EMBL" id="KIK27627.1"/>
    </source>
</evidence>
<dbReference type="STRING" id="765257.A0A0C9ZZG1"/>
<name>A0A0C9ZZG1_9AGAM</name>
<gene>
    <name evidence="8" type="ORF">PISMIDRAFT_674526</name>
</gene>
<feature type="transmembrane region" description="Helical" evidence="7">
    <location>
        <begin position="157"/>
        <end position="179"/>
    </location>
</feature>
<dbReference type="InterPro" id="IPR009262">
    <property type="entry name" value="SLC35_F1/F2/F6"/>
</dbReference>
<evidence type="ECO:0000256" key="4">
    <source>
        <dbReference type="ARBA" id="ARBA00022692"/>
    </source>
</evidence>
<keyword evidence="4 7" id="KW-0812">Transmembrane</keyword>
<evidence type="ECO:0000256" key="1">
    <source>
        <dbReference type="ARBA" id="ARBA00004141"/>
    </source>
</evidence>
<reference evidence="8 9" key="1">
    <citation type="submission" date="2014-04" db="EMBL/GenBank/DDBJ databases">
        <authorList>
            <consortium name="DOE Joint Genome Institute"/>
            <person name="Kuo A."/>
            <person name="Kohler A."/>
            <person name="Costa M.D."/>
            <person name="Nagy L.G."/>
            <person name="Floudas D."/>
            <person name="Copeland A."/>
            <person name="Barry K.W."/>
            <person name="Cichocki N."/>
            <person name="Veneault-Fourrey C."/>
            <person name="LaButti K."/>
            <person name="Lindquist E.A."/>
            <person name="Lipzen A."/>
            <person name="Lundell T."/>
            <person name="Morin E."/>
            <person name="Murat C."/>
            <person name="Sun H."/>
            <person name="Tunlid A."/>
            <person name="Henrissat B."/>
            <person name="Grigoriev I.V."/>
            <person name="Hibbett D.S."/>
            <person name="Martin F."/>
            <person name="Nordberg H.P."/>
            <person name="Cantor M.N."/>
            <person name="Hua S.X."/>
        </authorList>
    </citation>
    <scope>NUCLEOTIDE SEQUENCE [LARGE SCALE GENOMIC DNA]</scope>
    <source>
        <strain evidence="8 9">441</strain>
    </source>
</reference>
<keyword evidence="9" id="KW-1185">Reference proteome</keyword>
<feature type="transmembrane region" description="Helical" evidence="7">
    <location>
        <begin position="310"/>
        <end position="330"/>
    </location>
</feature>
<accession>A0A0C9ZZG1</accession>
<evidence type="ECO:0000256" key="2">
    <source>
        <dbReference type="ARBA" id="ARBA00007863"/>
    </source>
</evidence>
<dbReference type="PANTHER" id="PTHR14233">
    <property type="entry name" value="DUF914-RELATED"/>
    <property type="match status" value="1"/>
</dbReference>
<evidence type="ECO:0000256" key="7">
    <source>
        <dbReference type="SAM" id="Phobius"/>
    </source>
</evidence>
<evidence type="ECO:0000313" key="9">
    <source>
        <dbReference type="Proteomes" id="UP000054018"/>
    </source>
</evidence>
<keyword evidence="6 7" id="KW-0472">Membrane</keyword>
<dbReference type="EMBL" id="KN833695">
    <property type="protein sequence ID" value="KIK27627.1"/>
    <property type="molecule type" value="Genomic_DNA"/>
</dbReference>
<dbReference type="GO" id="GO:0016020">
    <property type="term" value="C:membrane"/>
    <property type="evidence" value="ECO:0007669"/>
    <property type="project" value="UniProtKB-SubCell"/>
</dbReference>
<organism evidence="8 9">
    <name type="scientific">Pisolithus microcarpus 441</name>
    <dbReference type="NCBI Taxonomy" id="765257"/>
    <lineage>
        <taxon>Eukaryota</taxon>
        <taxon>Fungi</taxon>
        <taxon>Dikarya</taxon>
        <taxon>Basidiomycota</taxon>
        <taxon>Agaricomycotina</taxon>
        <taxon>Agaricomycetes</taxon>
        <taxon>Agaricomycetidae</taxon>
        <taxon>Boletales</taxon>
        <taxon>Sclerodermatineae</taxon>
        <taxon>Pisolithaceae</taxon>
        <taxon>Pisolithus</taxon>
    </lineage>
</organism>
<feature type="transmembrane region" description="Helical" evidence="7">
    <location>
        <begin position="133"/>
        <end position="151"/>
    </location>
</feature>
<feature type="transmembrane region" description="Helical" evidence="7">
    <location>
        <begin position="72"/>
        <end position="91"/>
    </location>
</feature>
<dbReference type="OrthoDB" id="429955at2759"/>
<dbReference type="Pfam" id="PF06027">
    <property type="entry name" value="SLC35F"/>
    <property type="match status" value="1"/>
</dbReference>
<comment type="similarity">
    <text evidence="2">Belongs to the SLC35F solute transporter family.</text>
</comment>
<feature type="transmembrane region" description="Helical" evidence="7">
    <location>
        <begin position="222"/>
        <end position="241"/>
    </location>
</feature>
<evidence type="ECO:0008006" key="10">
    <source>
        <dbReference type="Google" id="ProtNLM"/>
    </source>
</evidence>